<gene>
    <name evidence="3" type="ORF">ACFODZ_14135</name>
</gene>
<dbReference type="RefSeq" id="WP_157893038.1">
    <property type="nucleotide sequence ID" value="NZ_JBHRTS010000008.1"/>
</dbReference>
<keyword evidence="4" id="KW-1185">Reference proteome</keyword>
<comment type="caution">
    <text evidence="3">The sequence shown here is derived from an EMBL/GenBank/DDBJ whole genome shotgun (WGS) entry which is preliminary data.</text>
</comment>
<name>A0ABV7JEW0_9GAMM</name>
<evidence type="ECO:0000259" key="2">
    <source>
        <dbReference type="PROSITE" id="PS51352"/>
    </source>
</evidence>
<sequence>MTCALLAISACTEQQPTSLTEQAADVAASQPAATPVVEVDPAEGDIHPANDGISAPLSFALMDLDGNEVKAEDFRGKWLVLNYWATWCAPCRDEIPELVTFQDNHDNVQVLGIAYEDAEVSKLKNFAADFSVNYPLLTMDVYNPPGFAEEGGLGLPTTIVYDPQGMRHDKHMGPIDEAGLIELIQ</sequence>
<dbReference type="InterPro" id="IPR036249">
    <property type="entry name" value="Thioredoxin-like_sf"/>
</dbReference>
<organism evidence="3 4">
    <name type="scientific">Marinicella sediminis</name>
    <dbReference type="NCBI Taxonomy" id="1792834"/>
    <lineage>
        <taxon>Bacteria</taxon>
        <taxon>Pseudomonadati</taxon>
        <taxon>Pseudomonadota</taxon>
        <taxon>Gammaproteobacteria</taxon>
        <taxon>Lysobacterales</taxon>
        <taxon>Marinicellaceae</taxon>
        <taxon>Marinicella</taxon>
    </lineage>
</organism>
<dbReference type="PROSITE" id="PS00194">
    <property type="entry name" value="THIOREDOXIN_1"/>
    <property type="match status" value="1"/>
</dbReference>
<dbReference type="Gene3D" id="3.40.30.10">
    <property type="entry name" value="Glutaredoxin"/>
    <property type="match status" value="1"/>
</dbReference>
<evidence type="ECO:0000313" key="3">
    <source>
        <dbReference type="EMBL" id="MFC3195389.1"/>
    </source>
</evidence>
<dbReference type="Pfam" id="PF00578">
    <property type="entry name" value="AhpC-TSA"/>
    <property type="match status" value="1"/>
</dbReference>
<dbReference type="SUPFAM" id="SSF52833">
    <property type="entry name" value="Thioredoxin-like"/>
    <property type="match status" value="1"/>
</dbReference>
<dbReference type="InterPro" id="IPR013766">
    <property type="entry name" value="Thioredoxin_domain"/>
</dbReference>
<feature type="domain" description="Thioredoxin" evidence="2">
    <location>
        <begin position="49"/>
        <end position="185"/>
    </location>
</feature>
<evidence type="ECO:0000313" key="4">
    <source>
        <dbReference type="Proteomes" id="UP001595533"/>
    </source>
</evidence>
<dbReference type="EMBL" id="JBHRTS010000008">
    <property type="protein sequence ID" value="MFC3195389.1"/>
    <property type="molecule type" value="Genomic_DNA"/>
</dbReference>
<dbReference type="Proteomes" id="UP001595533">
    <property type="component" value="Unassembled WGS sequence"/>
</dbReference>
<dbReference type="InterPro" id="IPR000866">
    <property type="entry name" value="AhpC/TSA"/>
</dbReference>
<dbReference type="CDD" id="cd02966">
    <property type="entry name" value="TlpA_like_family"/>
    <property type="match status" value="1"/>
</dbReference>
<evidence type="ECO:0000256" key="1">
    <source>
        <dbReference type="ARBA" id="ARBA00023284"/>
    </source>
</evidence>
<dbReference type="InterPro" id="IPR017937">
    <property type="entry name" value="Thioredoxin_CS"/>
</dbReference>
<dbReference type="PANTHER" id="PTHR42852:SF18">
    <property type="entry name" value="CHROMOSOME UNDETERMINED SCAFFOLD_47, WHOLE GENOME SHOTGUN SEQUENCE"/>
    <property type="match status" value="1"/>
</dbReference>
<reference evidence="4" key="1">
    <citation type="journal article" date="2019" name="Int. J. Syst. Evol. Microbiol.">
        <title>The Global Catalogue of Microorganisms (GCM) 10K type strain sequencing project: providing services to taxonomists for standard genome sequencing and annotation.</title>
        <authorList>
            <consortium name="The Broad Institute Genomics Platform"/>
            <consortium name="The Broad Institute Genome Sequencing Center for Infectious Disease"/>
            <person name="Wu L."/>
            <person name="Ma J."/>
        </authorList>
    </citation>
    <scope>NUCLEOTIDE SEQUENCE [LARGE SCALE GENOMIC DNA]</scope>
    <source>
        <strain evidence="4">KCTC 42953</strain>
    </source>
</reference>
<dbReference type="PROSITE" id="PS51352">
    <property type="entry name" value="THIOREDOXIN_2"/>
    <property type="match status" value="1"/>
</dbReference>
<dbReference type="InterPro" id="IPR050553">
    <property type="entry name" value="Thioredoxin_ResA/DsbE_sf"/>
</dbReference>
<dbReference type="PANTHER" id="PTHR42852">
    <property type="entry name" value="THIOL:DISULFIDE INTERCHANGE PROTEIN DSBE"/>
    <property type="match status" value="1"/>
</dbReference>
<accession>A0ABV7JEW0</accession>
<keyword evidence="1" id="KW-0676">Redox-active center</keyword>
<proteinExistence type="predicted"/>
<protein>
    <submittedName>
        <fullName evidence="3">TlpA family protein disulfide reductase</fullName>
    </submittedName>
</protein>